<comment type="subcellular location">
    <subcellularLocation>
        <location evidence="1">Membrane</location>
        <topology evidence="1">Multi-pass membrane protein</topology>
    </subcellularLocation>
</comment>
<evidence type="ECO:0000256" key="3">
    <source>
        <dbReference type="ARBA" id="ARBA00022692"/>
    </source>
</evidence>
<proteinExistence type="predicted"/>
<dbReference type="GO" id="GO:0016020">
    <property type="term" value="C:membrane"/>
    <property type="evidence" value="ECO:0007669"/>
    <property type="project" value="UniProtKB-SubCell"/>
</dbReference>
<evidence type="ECO:0000256" key="2">
    <source>
        <dbReference type="ARBA" id="ARBA00022448"/>
    </source>
</evidence>
<evidence type="ECO:0000256" key="1">
    <source>
        <dbReference type="ARBA" id="ARBA00004141"/>
    </source>
</evidence>
<keyword evidence="3 6" id="KW-0812">Transmembrane</keyword>
<evidence type="ECO:0000313" key="9">
    <source>
        <dbReference type="Proteomes" id="UP000616885"/>
    </source>
</evidence>
<dbReference type="EMBL" id="JADCTT010000007">
    <property type="protein sequence ID" value="KAF9750318.1"/>
    <property type="molecule type" value="Genomic_DNA"/>
</dbReference>
<gene>
    <name evidence="8" type="ORF">IM811_016345</name>
</gene>
<evidence type="ECO:0000256" key="7">
    <source>
        <dbReference type="SAM" id="SignalP"/>
    </source>
</evidence>
<dbReference type="PANTHER" id="PTHR45649">
    <property type="entry name" value="AMINO-ACID PERMEASE BAT1"/>
    <property type="match status" value="1"/>
</dbReference>
<accession>A0A8H7TMS9</accession>
<evidence type="ECO:0000256" key="4">
    <source>
        <dbReference type="ARBA" id="ARBA00022989"/>
    </source>
</evidence>
<dbReference type="InterPro" id="IPR002293">
    <property type="entry name" value="AA/rel_permease1"/>
</dbReference>
<keyword evidence="2" id="KW-0813">Transport</keyword>
<feature type="transmembrane region" description="Helical" evidence="6">
    <location>
        <begin position="123"/>
        <end position="143"/>
    </location>
</feature>
<name>A0A8H7TMS9_BIOOC</name>
<dbReference type="Pfam" id="PF13520">
    <property type="entry name" value="AA_permease_2"/>
    <property type="match status" value="1"/>
</dbReference>
<sequence length="195" mass="21792">MFFLAFTVLGTWSTFAQGLNSGLTSGGPVTILWGLILVTFCNICVAVSLGELCSSMPTALGQAYYVSRLWPGGWGRFMSYMCAWINTFGWWTLSASQLTFMTNFILSMKVLYTPDWPEASVGWINFLLYLGLTILVTLVNVVACRRDAVLPFINNFVRSMVCRPLLCLLPGPPHLGRRQGRSRISTCFVCIWYLA</sequence>
<feature type="transmembrane region" description="Helical" evidence="6">
    <location>
        <begin position="32"/>
        <end position="53"/>
    </location>
</feature>
<dbReference type="PROSITE" id="PS00218">
    <property type="entry name" value="AMINO_ACID_PERMEASE_1"/>
    <property type="match status" value="1"/>
</dbReference>
<reference evidence="8" key="1">
    <citation type="submission" date="2020-10" db="EMBL/GenBank/DDBJ databases">
        <title>High-Quality Genome Resource of Clonostachys rosea strain S41 by Oxford Nanopore Long-Read Sequencing.</title>
        <authorList>
            <person name="Wang H."/>
        </authorList>
    </citation>
    <scope>NUCLEOTIDE SEQUENCE</scope>
    <source>
        <strain evidence="8">S41</strain>
    </source>
</reference>
<feature type="chain" id="PRO_5034982630" description="Amino acid permease/ SLC12A domain-containing protein" evidence="7">
    <location>
        <begin position="19"/>
        <end position="195"/>
    </location>
</feature>
<dbReference type="GO" id="GO:0022857">
    <property type="term" value="F:transmembrane transporter activity"/>
    <property type="evidence" value="ECO:0007669"/>
    <property type="project" value="InterPro"/>
</dbReference>
<dbReference type="AlphaFoldDB" id="A0A8H7TMS9"/>
<comment type="caution">
    <text evidence="8">The sequence shown here is derived from an EMBL/GenBank/DDBJ whole genome shotgun (WGS) entry which is preliminary data.</text>
</comment>
<keyword evidence="7" id="KW-0732">Signal</keyword>
<evidence type="ECO:0000256" key="6">
    <source>
        <dbReference type="SAM" id="Phobius"/>
    </source>
</evidence>
<dbReference type="Proteomes" id="UP000616885">
    <property type="component" value="Unassembled WGS sequence"/>
</dbReference>
<dbReference type="PANTHER" id="PTHR45649:SF22">
    <property type="entry name" value="TRANSPORTER, PUTATIVE (EUROFUNG)-RELATED"/>
    <property type="match status" value="1"/>
</dbReference>
<dbReference type="Gene3D" id="1.20.1740.10">
    <property type="entry name" value="Amino acid/polyamine transporter I"/>
    <property type="match status" value="1"/>
</dbReference>
<dbReference type="GO" id="GO:0006865">
    <property type="term" value="P:amino acid transport"/>
    <property type="evidence" value="ECO:0007669"/>
    <property type="project" value="InterPro"/>
</dbReference>
<protein>
    <recommendedName>
        <fullName evidence="10">Amino acid permease/ SLC12A domain-containing protein</fullName>
    </recommendedName>
</protein>
<evidence type="ECO:0000313" key="8">
    <source>
        <dbReference type="EMBL" id="KAF9750318.1"/>
    </source>
</evidence>
<keyword evidence="4 6" id="KW-1133">Transmembrane helix</keyword>
<evidence type="ECO:0008006" key="10">
    <source>
        <dbReference type="Google" id="ProtNLM"/>
    </source>
</evidence>
<dbReference type="InterPro" id="IPR004840">
    <property type="entry name" value="Amino_acid_permease_CS"/>
</dbReference>
<feature type="signal peptide" evidence="7">
    <location>
        <begin position="1"/>
        <end position="18"/>
    </location>
</feature>
<keyword evidence="5 6" id="KW-0472">Membrane</keyword>
<organism evidence="8 9">
    <name type="scientific">Bionectria ochroleuca</name>
    <name type="common">Gliocladium roseum</name>
    <dbReference type="NCBI Taxonomy" id="29856"/>
    <lineage>
        <taxon>Eukaryota</taxon>
        <taxon>Fungi</taxon>
        <taxon>Dikarya</taxon>
        <taxon>Ascomycota</taxon>
        <taxon>Pezizomycotina</taxon>
        <taxon>Sordariomycetes</taxon>
        <taxon>Hypocreomycetidae</taxon>
        <taxon>Hypocreales</taxon>
        <taxon>Bionectriaceae</taxon>
        <taxon>Clonostachys</taxon>
    </lineage>
</organism>
<evidence type="ECO:0000256" key="5">
    <source>
        <dbReference type="ARBA" id="ARBA00023136"/>
    </source>
</evidence>